<proteinExistence type="inferred from homology"/>
<evidence type="ECO:0000313" key="5">
    <source>
        <dbReference type="EMBL" id="OZC02573.1"/>
    </source>
</evidence>
<dbReference type="SMART" id="SM00631">
    <property type="entry name" value="Zn_pept"/>
    <property type="match status" value="1"/>
</dbReference>
<comment type="caution">
    <text evidence="5">The sequence shown here is derived from an EMBL/GenBank/DDBJ whole genome shotgun (WGS) entry which is preliminary data.</text>
</comment>
<dbReference type="SUPFAM" id="SSF53187">
    <property type="entry name" value="Zn-dependent exopeptidases"/>
    <property type="match status" value="1"/>
</dbReference>
<name>A0A259TXS6_9BACT</name>
<feature type="domain" description="Peptidase M14" evidence="4">
    <location>
        <begin position="39"/>
        <end position="324"/>
    </location>
</feature>
<dbReference type="Gene3D" id="3.40.630.10">
    <property type="entry name" value="Zn peptidases"/>
    <property type="match status" value="1"/>
</dbReference>
<dbReference type="GO" id="GO:0004181">
    <property type="term" value="F:metallocarboxypeptidase activity"/>
    <property type="evidence" value="ECO:0007669"/>
    <property type="project" value="InterPro"/>
</dbReference>
<dbReference type="PROSITE" id="PS51257">
    <property type="entry name" value="PROKAR_LIPOPROTEIN"/>
    <property type="match status" value="1"/>
</dbReference>
<organism evidence="5 6">
    <name type="scientific">Rubricoccus marinus</name>
    <dbReference type="NCBI Taxonomy" id="716817"/>
    <lineage>
        <taxon>Bacteria</taxon>
        <taxon>Pseudomonadati</taxon>
        <taxon>Rhodothermota</taxon>
        <taxon>Rhodothermia</taxon>
        <taxon>Rhodothermales</taxon>
        <taxon>Rubricoccaceae</taxon>
        <taxon>Rubricoccus</taxon>
    </lineage>
</organism>
<evidence type="ECO:0000313" key="6">
    <source>
        <dbReference type="Proteomes" id="UP000216446"/>
    </source>
</evidence>
<dbReference type="GO" id="GO:0005615">
    <property type="term" value="C:extracellular space"/>
    <property type="evidence" value="ECO:0007669"/>
    <property type="project" value="TreeGrafter"/>
</dbReference>
<comment type="caution">
    <text evidence="3">Lacks conserved residue(s) required for the propagation of feature annotation.</text>
</comment>
<dbReference type="RefSeq" id="WP_094546970.1">
    <property type="nucleotide sequence ID" value="NZ_MQWB01000001.1"/>
</dbReference>
<evidence type="ECO:0000256" key="1">
    <source>
        <dbReference type="ARBA" id="ARBA00001947"/>
    </source>
</evidence>
<gene>
    <name evidence="5" type="ORF">BSZ36_06025</name>
</gene>
<dbReference type="EMBL" id="MQWB01000001">
    <property type="protein sequence ID" value="OZC02573.1"/>
    <property type="molecule type" value="Genomic_DNA"/>
</dbReference>
<sequence length="531" mass="58029">MRASLIIALAALVSGCGGTRLPDQPLALLTRAEATGYAETSTYDDVIAFMGALQTLPAGESVAWTFFGQSAEGRDLPLAVWGSESVAPEAIRATGKARVLVFANIHAGEVAGKEAALMILRDLASGAHAEWADSLVVMIAPIYNADGNERVEYGNRPAQLGPVGGMGQRPNAEGLDLNRDFMKLASPEARALVGLMRDVDPHVVVDLHTTNGTFMGYHLTFAPPLSPNTPLAIDRDLRQRWIPAIQREILRTDDMATEHYGNVPGAFGEGTSVPRGWYSFSPQPRFSTNYAGLRGRYGLLSEAYSYAPFDERVQVSKRFVEEILANAWADASGVRATTEAVDRQRLIGDSLAVRGGFTAPEETREILLGAVDTLRHPETGAVMYQRREVRTPEVMPVFSRFGATERETVPAVYVIPRSQEAVLELLAAHGIRTQGFFGAPGELQRFRIDSVRVADRAFQGVRAQEAWGAWEPLSGGLASLDPERYVFVRMDQPLARVAFMLLEPRSDDGVVNWAVVPLAERRTYPILRVQP</sequence>
<dbReference type="InParanoid" id="A0A259TXS6"/>
<accession>A0A259TXS6</accession>
<dbReference type="AlphaFoldDB" id="A0A259TXS6"/>
<protein>
    <recommendedName>
        <fullName evidence="4">Peptidase M14 domain-containing protein</fullName>
    </recommendedName>
</protein>
<dbReference type="Proteomes" id="UP000216446">
    <property type="component" value="Unassembled WGS sequence"/>
</dbReference>
<dbReference type="Pfam" id="PF00246">
    <property type="entry name" value="Peptidase_M14"/>
    <property type="match status" value="1"/>
</dbReference>
<dbReference type="PANTHER" id="PTHR11705:SF145">
    <property type="entry name" value="PEPTIDASE M14 CARBOXYPEPTIDASE A DOMAIN-CONTAINING PROTEIN"/>
    <property type="match status" value="1"/>
</dbReference>
<dbReference type="PANTHER" id="PTHR11705">
    <property type="entry name" value="PROTEASE FAMILY M14 CARBOXYPEPTIDASE A,B"/>
    <property type="match status" value="1"/>
</dbReference>
<evidence type="ECO:0000259" key="4">
    <source>
        <dbReference type="PROSITE" id="PS52035"/>
    </source>
</evidence>
<reference evidence="5 6" key="1">
    <citation type="submission" date="2016-11" db="EMBL/GenBank/DDBJ databases">
        <title>Study of marine rhodopsin-containing bacteria.</title>
        <authorList>
            <person name="Yoshizawa S."/>
            <person name="Kumagai Y."/>
            <person name="Kogure K."/>
        </authorList>
    </citation>
    <scope>NUCLEOTIDE SEQUENCE [LARGE SCALE GENOMIC DNA]</scope>
    <source>
        <strain evidence="5 6">SG-29</strain>
    </source>
</reference>
<comment type="cofactor">
    <cofactor evidence="1">
        <name>Zn(2+)</name>
        <dbReference type="ChEBI" id="CHEBI:29105"/>
    </cofactor>
</comment>
<keyword evidence="6" id="KW-1185">Reference proteome</keyword>
<evidence type="ECO:0000256" key="3">
    <source>
        <dbReference type="PROSITE-ProRule" id="PRU01379"/>
    </source>
</evidence>
<dbReference type="CDD" id="cd06241">
    <property type="entry name" value="M14-like"/>
    <property type="match status" value="1"/>
</dbReference>
<comment type="similarity">
    <text evidence="2 3">Belongs to the peptidase M14 family.</text>
</comment>
<dbReference type="InterPro" id="IPR000834">
    <property type="entry name" value="Peptidase_M14"/>
</dbReference>
<dbReference type="GO" id="GO:0008270">
    <property type="term" value="F:zinc ion binding"/>
    <property type="evidence" value="ECO:0007669"/>
    <property type="project" value="InterPro"/>
</dbReference>
<dbReference type="OrthoDB" id="9767214at2"/>
<dbReference type="PROSITE" id="PS52035">
    <property type="entry name" value="PEPTIDASE_M14"/>
    <property type="match status" value="1"/>
</dbReference>
<dbReference type="GO" id="GO:0006508">
    <property type="term" value="P:proteolysis"/>
    <property type="evidence" value="ECO:0007669"/>
    <property type="project" value="InterPro"/>
</dbReference>
<evidence type="ECO:0000256" key="2">
    <source>
        <dbReference type="ARBA" id="ARBA00005988"/>
    </source>
</evidence>